<reference evidence="1" key="1">
    <citation type="submission" date="2014-09" db="EMBL/GenBank/DDBJ databases">
        <title>Genome sequence of the luminous mushroom Mycena chlorophos for searching fungal bioluminescence genes.</title>
        <authorList>
            <person name="Tanaka Y."/>
            <person name="Kasuga D."/>
            <person name="Oba Y."/>
            <person name="Hase S."/>
            <person name="Sato K."/>
            <person name="Oba Y."/>
            <person name="Sakakibara Y."/>
        </authorList>
    </citation>
    <scope>NUCLEOTIDE SEQUENCE</scope>
</reference>
<keyword evidence="2" id="KW-1185">Reference proteome</keyword>
<dbReference type="Proteomes" id="UP000815677">
    <property type="component" value="Unassembled WGS sequence"/>
</dbReference>
<evidence type="ECO:0000313" key="1">
    <source>
        <dbReference type="EMBL" id="GAT52056.1"/>
    </source>
</evidence>
<evidence type="ECO:0000313" key="2">
    <source>
        <dbReference type="Proteomes" id="UP000815677"/>
    </source>
</evidence>
<dbReference type="EMBL" id="DF847554">
    <property type="protein sequence ID" value="GAT52056.1"/>
    <property type="molecule type" value="Genomic_DNA"/>
</dbReference>
<name>A0ABQ0LLQ8_MYCCL</name>
<protein>
    <submittedName>
        <fullName evidence="1">Uncharacterized protein</fullName>
    </submittedName>
</protein>
<gene>
    <name evidence="1" type="ORF">MCHLO_09144</name>
</gene>
<organism evidence="1 2">
    <name type="scientific">Mycena chlorophos</name>
    <name type="common">Agaric fungus</name>
    <name type="synonym">Agaricus chlorophos</name>
    <dbReference type="NCBI Taxonomy" id="658473"/>
    <lineage>
        <taxon>Eukaryota</taxon>
        <taxon>Fungi</taxon>
        <taxon>Dikarya</taxon>
        <taxon>Basidiomycota</taxon>
        <taxon>Agaricomycotina</taxon>
        <taxon>Agaricomycetes</taxon>
        <taxon>Agaricomycetidae</taxon>
        <taxon>Agaricales</taxon>
        <taxon>Marasmiineae</taxon>
        <taxon>Mycenaceae</taxon>
        <taxon>Mycena</taxon>
    </lineage>
</organism>
<proteinExistence type="predicted"/>
<sequence length="31" mass="3496">AACETSPPLLRLFPSFIFMFAARLDILDARL</sequence>
<feature type="non-terminal residue" evidence="1">
    <location>
        <position position="1"/>
    </location>
</feature>
<accession>A0ABQ0LLQ8</accession>